<dbReference type="SUPFAM" id="SSF53448">
    <property type="entry name" value="Nucleotide-diphospho-sugar transferases"/>
    <property type="match status" value="1"/>
</dbReference>
<evidence type="ECO:0000313" key="7">
    <source>
        <dbReference type="EMBL" id="KAJ3200422.1"/>
    </source>
</evidence>
<dbReference type="GO" id="GO:0042285">
    <property type="term" value="F:xylosyltransferase activity"/>
    <property type="evidence" value="ECO:0007669"/>
    <property type="project" value="TreeGrafter"/>
</dbReference>
<dbReference type="InterPro" id="IPR051292">
    <property type="entry name" value="Xyl/GlcA_transferase"/>
</dbReference>
<evidence type="ECO:0000256" key="3">
    <source>
        <dbReference type="ARBA" id="ARBA00022968"/>
    </source>
</evidence>
<keyword evidence="3" id="KW-0735">Signal-anchor</keyword>
<dbReference type="Proteomes" id="UP001211065">
    <property type="component" value="Unassembled WGS sequence"/>
</dbReference>
<gene>
    <name evidence="7" type="ORF">HK099_002698</name>
</gene>
<keyword evidence="4" id="KW-1133">Transmembrane helix</keyword>
<dbReference type="GO" id="GO:0016020">
    <property type="term" value="C:membrane"/>
    <property type="evidence" value="ECO:0007669"/>
    <property type="project" value="UniProtKB-SubCell"/>
</dbReference>
<dbReference type="Gene3D" id="3.90.550.10">
    <property type="entry name" value="Spore Coat Polysaccharide Biosynthesis Protein SpsA, Chain A"/>
    <property type="match status" value="1"/>
</dbReference>
<reference evidence="7" key="1">
    <citation type="submission" date="2020-05" db="EMBL/GenBank/DDBJ databases">
        <title>Phylogenomic resolution of chytrid fungi.</title>
        <authorList>
            <person name="Stajich J.E."/>
            <person name="Amses K."/>
            <person name="Simmons R."/>
            <person name="Seto K."/>
            <person name="Myers J."/>
            <person name="Bonds A."/>
            <person name="Quandt C.A."/>
            <person name="Barry K."/>
            <person name="Liu P."/>
            <person name="Grigoriev I."/>
            <person name="Longcore J.E."/>
            <person name="James T.Y."/>
        </authorList>
    </citation>
    <scope>NUCLEOTIDE SEQUENCE</scope>
    <source>
        <strain evidence="7">JEL0476</strain>
    </source>
</reference>
<accession>A0AAD5XRW9</accession>
<sequence>MKLPSNISFGWKSLLIIVFLFTLLCWNLSLQDVEDEIRKSERDAYFKKLLDLKEENQQEILLDKTLLQNLTEQFVIGQNVLQPTKVTPYFFKMSNNIKIEKHTVTVATLITVDRLPILLNSMKTFDGLYSATLHILSDDNLTTNLITVKSFIKENFNVLKDRLDIHLIIDEYPRQFNFFRNVARYFSRTDLILSLDVDFIINIDFSKNLQDSPQVLEKLLVGSSVFILPAFEFKNGLNKPYTMFPKNKQEIKKHWINRDIIIFHGNLNKGHVSTKYRTWIKKTVPYKIQARSYKYEPYAIFNKHTVPWCDERFTGYGNNKAAWWYEIYLAGIDFYVLPFDFVFHQYHEYDNKVRYSERRKNTSKFKQFSKEICDKYKALFGSENDR</sequence>
<comment type="subcellular location">
    <subcellularLocation>
        <location evidence="1">Membrane</location>
        <topology evidence="1">Single-pass type II membrane protein</topology>
    </subcellularLocation>
</comment>
<dbReference type="PANTHER" id="PTHR12270">
    <property type="entry name" value="GLYCOSYLTRANSFERASE-RELATED"/>
    <property type="match status" value="1"/>
</dbReference>
<organism evidence="7 8">
    <name type="scientific">Clydaea vesicula</name>
    <dbReference type="NCBI Taxonomy" id="447962"/>
    <lineage>
        <taxon>Eukaryota</taxon>
        <taxon>Fungi</taxon>
        <taxon>Fungi incertae sedis</taxon>
        <taxon>Chytridiomycota</taxon>
        <taxon>Chytridiomycota incertae sedis</taxon>
        <taxon>Chytridiomycetes</taxon>
        <taxon>Lobulomycetales</taxon>
        <taxon>Lobulomycetaceae</taxon>
        <taxon>Clydaea</taxon>
    </lineage>
</organism>
<protein>
    <submittedName>
        <fullName evidence="7">Uncharacterized protein</fullName>
    </submittedName>
</protein>
<evidence type="ECO:0000256" key="2">
    <source>
        <dbReference type="ARBA" id="ARBA00022692"/>
    </source>
</evidence>
<evidence type="ECO:0000256" key="5">
    <source>
        <dbReference type="ARBA" id="ARBA00023136"/>
    </source>
</evidence>
<dbReference type="GO" id="GO:0015020">
    <property type="term" value="F:glucuronosyltransferase activity"/>
    <property type="evidence" value="ECO:0007669"/>
    <property type="project" value="TreeGrafter"/>
</dbReference>
<dbReference type="Pfam" id="PF13896">
    <property type="entry name" value="Glyco_transf_49"/>
    <property type="match status" value="1"/>
</dbReference>
<evidence type="ECO:0000256" key="4">
    <source>
        <dbReference type="ARBA" id="ARBA00022989"/>
    </source>
</evidence>
<name>A0AAD5XRW9_9FUNG</name>
<feature type="non-terminal residue" evidence="7">
    <location>
        <position position="386"/>
    </location>
</feature>
<evidence type="ECO:0000256" key="1">
    <source>
        <dbReference type="ARBA" id="ARBA00004606"/>
    </source>
</evidence>
<dbReference type="EMBL" id="JADGJW010001910">
    <property type="protein sequence ID" value="KAJ3200422.1"/>
    <property type="molecule type" value="Genomic_DNA"/>
</dbReference>
<dbReference type="PANTHER" id="PTHR12270:SF25">
    <property type="entry name" value="GLYCOSYLTRANSFERASE-LIKE PROTEIN LARGE"/>
    <property type="match status" value="1"/>
</dbReference>
<keyword evidence="5" id="KW-0472">Membrane</keyword>
<keyword evidence="2" id="KW-0812">Transmembrane</keyword>
<comment type="caution">
    <text evidence="7">The sequence shown here is derived from an EMBL/GenBank/DDBJ whole genome shotgun (WGS) entry which is preliminary data.</text>
</comment>
<evidence type="ECO:0000256" key="6">
    <source>
        <dbReference type="ARBA" id="ARBA00023180"/>
    </source>
</evidence>
<dbReference type="AlphaFoldDB" id="A0AAD5XRW9"/>
<keyword evidence="8" id="KW-1185">Reference proteome</keyword>
<proteinExistence type="predicted"/>
<keyword evidence="6" id="KW-0325">Glycoprotein</keyword>
<dbReference type="GO" id="GO:0035269">
    <property type="term" value="P:protein O-linked glycosylation via mannose"/>
    <property type="evidence" value="ECO:0007669"/>
    <property type="project" value="TreeGrafter"/>
</dbReference>
<evidence type="ECO:0000313" key="8">
    <source>
        <dbReference type="Proteomes" id="UP001211065"/>
    </source>
</evidence>
<dbReference type="InterPro" id="IPR029044">
    <property type="entry name" value="Nucleotide-diphossugar_trans"/>
</dbReference>